<protein>
    <submittedName>
        <fullName evidence="7">RNA polymerase sigma-70 factor</fullName>
    </submittedName>
</protein>
<dbReference type="NCBIfam" id="TIGR02937">
    <property type="entry name" value="sigma70-ECF"/>
    <property type="match status" value="1"/>
</dbReference>
<feature type="domain" description="RNA polymerase sigma-70 region 2" evidence="5">
    <location>
        <begin position="28"/>
        <end position="89"/>
    </location>
</feature>
<evidence type="ECO:0000259" key="6">
    <source>
        <dbReference type="Pfam" id="PF08281"/>
    </source>
</evidence>
<dbReference type="PANTHER" id="PTHR43133">
    <property type="entry name" value="RNA POLYMERASE ECF-TYPE SIGMA FACTO"/>
    <property type="match status" value="1"/>
</dbReference>
<organism evidence="7 8">
    <name type="scientific">Sphingobacterium thermophilum</name>
    <dbReference type="NCBI Taxonomy" id="768534"/>
    <lineage>
        <taxon>Bacteria</taxon>
        <taxon>Pseudomonadati</taxon>
        <taxon>Bacteroidota</taxon>
        <taxon>Sphingobacteriia</taxon>
        <taxon>Sphingobacteriales</taxon>
        <taxon>Sphingobacteriaceae</taxon>
        <taxon>Sphingobacterium</taxon>
    </lineage>
</organism>
<comment type="similarity">
    <text evidence="1">Belongs to the sigma-70 factor family. ECF subfamily.</text>
</comment>
<dbReference type="SUPFAM" id="SSF88946">
    <property type="entry name" value="Sigma2 domain of RNA polymerase sigma factors"/>
    <property type="match status" value="1"/>
</dbReference>
<dbReference type="InterPro" id="IPR039425">
    <property type="entry name" value="RNA_pol_sigma-70-like"/>
</dbReference>
<dbReference type="InterPro" id="IPR007627">
    <property type="entry name" value="RNA_pol_sigma70_r2"/>
</dbReference>
<evidence type="ECO:0000256" key="4">
    <source>
        <dbReference type="ARBA" id="ARBA00023163"/>
    </source>
</evidence>
<comment type="caution">
    <text evidence="7">The sequence shown here is derived from an EMBL/GenBank/DDBJ whole genome shotgun (WGS) entry which is preliminary data.</text>
</comment>
<dbReference type="InterPro" id="IPR014284">
    <property type="entry name" value="RNA_pol_sigma-70_dom"/>
</dbReference>
<evidence type="ECO:0000256" key="3">
    <source>
        <dbReference type="ARBA" id="ARBA00023082"/>
    </source>
</evidence>
<evidence type="ECO:0000313" key="7">
    <source>
        <dbReference type="EMBL" id="GAA4514674.1"/>
    </source>
</evidence>
<dbReference type="SUPFAM" id="SSF88659">
    <property type="entry name" value="Sigma3 and sigma4 domains of RNA polymerase sigma factors"/>
    <property type="match status" value="1"/>
</dbReference>
<dbReference type="InterPro" id="IPR013324">
    <property type="entry name" value="RNA_pol_sigma_r3/r4-like"/>
</dbReference>
<sequence length="185" mass="22085">MRPKLPNIEIEAFVKGDKNIFREVYDFYYPIMVRYVQSKCAVTEDVEELVQEIFVQLFLGREKIRSTRDIYPLLFTIAKRLTISYFRKQISVQNIHQQAEKYWSYTDNSTEEWIDFAELNSILQKIIENLPPQQRQVYVMSSNENMSMEDIAHTLRLSKNTVKNHLRLATHHVRGSLSKIYHTFF</sequence>
<evidence type="ECO:0000259" key="5">
    <source>
        <dbReference type="Pfam" id="PF04542"/>
    </source>
</evidence>
<dbReference type="PANTHER" id="PTHR43133:SF46">
    <property type="entry name" value="RNA POLYMERASE SIGMA-70 FACTOR ECF SUBFAMILY"/>
    <property type="match status" value="1"/>
</dbReference>
<name>A0ABP8R0B4_9SPHI</name>
<keyword evidence="3" id="KW-0731">Sigma factor</keyword>
<dbReference type="Pfam" id="PF04542">
    <property type="entry name" value="Sigma70_r2"/>
    <property type="match status" value="1"/>
</dbReference>
<dbReference type="InterPro" id="IPR013249">
    <property type="entry name" value="RNA_pol_sigma70_r4_t2"/>
</dbReference>
<evidence type="ECO:0000256" key="1">
    <source>
        <dbReference type="ARBA" id="ARBA00010641"/>
    </source>
</evidence>
<evidence type="ECO:0000256" key="2">
    <source>
        <dbReference type="ARBA" id="ARBA00023015"/>
    </source>
</evidence>
<reference evidence="8" key="1">
    <citation type="journal article" date="2019" name="Int. J. Syst. Evol. Microbiol.">
        <title>The Global Catalogue of Microorganisms (GCM) 10K type strain sequencing project: providing services to taxonomists for standard genome sequencing and annotation.</title>
        <authorList>
            <consortium name="The Broad Institute Genomics Platform"/>
            <consortium name="The Broad Institute Genome Sequencing Center for Infectious Disease"/>
            <person name="Wu L."/>
            <person name="Ma J."/>
        </authorList>
    </citation>
    <scope>NUCLEOTIDE SEQUENCE [LARGE SCALE GENOMIC DNA]</scope>
    <source>
        <strain evidence="8">JCM 17858</strain>
    </source>
</reference>
<evidence type="ECO:0000313" key="8">
    <source>
        <dbReference type="Proteomes" id="UP001500394"/>
    </source>
</evidence>
<dbReference type="InterPro" id="IPR036388">
    <property type="entry name" value="WH-like_DNA-bd_sf"/>
</dbReference>
<dbReference type="Gene3D" id="1.10.1740.10">
    <property type="match status" value="1"/>
</dbReference>
<dbReference type="Pfam" id="PF08281">
    <property type="entry name" value="Sigma70_r4_2"/>
    <property type="match status" value="1"/>
</dbReference>
<keyword evidence="4" id="KW-0804">Transcription</keyword>
<dbReference type="InterPro" id="IPR013325">
    <property type="entry name" value="RNA_pol_sigma_r2"/>
</dbReference>
<gene>
    <name evidence="7" type="ORF">GCM10023173_11480</name>
</gene>
<dbReference type="Gene3D" id="1.10.10.10">
    <property type="entry name" value="Winged helix-like DNA-binding domain superfamily/Winged helix DNA-binding domain"/>
    <property type="match status" value="1"/>
</dbReference>
<proteinExistence type="inferred from homology"/>
<dbReference type="RefSeq" id="WP_345065955.1">
    <property type="nucleotide sequence ID" value="NZ_BAABGR010000014.1"/>
</dbReference>
<feature type="domain" description="RNA polymerase sigma factor 70 region 4 type 2" evidence="6">
    <location>
        <begin position="123"/>
        <end position="169"/>
    </location>
</feature>
<dbReference type="Proteomes" id="UP001500394">
    <property type="component" value="Unassembled WGS sequence"/>
</dbReference>
<dbReference type="EMBL" id="BAABGR010000014">
    <property type="protein sequence ID" value="GAA4514674.1"/>
    <property type="molecule type" value="Genomic_DNA"/>
</dbReference>
<keyword evidence="2" id="KW-0805">Transcription regulation</keyword>
<accession>A0ABP8R0B4</accession>
<keyword evidence="8" id="KW-1185">Reference proteome</keyword>